<protein>
    <submittedName>
        <fullName evidence="4">Ubiquitin domain containing protein family</fullName>
    </submittedName>
</protein>
<feature type="compositionally biased region" description="Low complexity" evidence="1">
    <location>
        <begin position="76"/>
        <end position="99"/>
    </location>
</feature>
<dbReference type="Gene3D" id="3.10.20.90">
    <property type="entry name" value="Phosphatidylinositol 3-kinase Catalytic Subunit, Chain A, domain 1"/>
    <property type="match status" value="1"/>
</dbReference>
<organism evidence="4 5">
    <name type="scientific">Babesia divergens</name>
    <dbReference type="NCBI Taxonomy" id="32595"/>
    <lineage>
        <taxon>Eukaryota</taxon>
        <taxon>Sar</taxon>
        <taxon>Alveolata</taxon>
        <taxon>Apicomplexa</taxon>
        <taxon>Aconoidasida</taxon>
        <taxon>Piroplasmida</taxon>
        <taxon>Babesiidae</taxon>
        <taxon>Babesia</taxon>
    </lineage>
</organism>
<feature type="region of interest" description="Disordered" evidence="1">
    <location>
        <begin position="74"/>
        <end position="106"/>
    </location>
</feature>
<evidence type="ECO:0000313" key="4">
    <source>
        <dbReference type="EMBL" id="KAK1936260.1"/>
    </source>
</evidence>
<dbReference type="InterPro" id="IPR000626">
    <property type="entry name" value="Ubiquitin-like_dom"/>
</dbReference>
<dbReference type="EMBL" id="JAHBMH010000044">
    <property type="protein sequence ID" value="KAK1936260.1"/>
    <property type="molecule type" value="Genomic_DNA"/>
</dbReference>
<dbReference type="Proteomes" id="UP001195914">
    <property type="component" value="Unassembled WGS sequence"/>
</dbReference>
<evidence type="ECO:0000256" key="1">
    <source>
        <dbReference type="SAM" id="MobiDB-lite"/>
    </source>
</evidence>
<dbReference type="InterPro" id="IPR006636">
    <property type="entry name" value="STI1_HS-bd"/>
</dbReference>
<dbReference type="Pfam" id="PF00240">
    <property type="entry name" value="ubiquitin"/>
    <property type="match status" value="1"/>
</dbReference>
<dbReference type="InterPro" id="IPR015496">
    <property type="entry name" value="Ubiquilin"/>
</dbReference>
<feature type="domain" description="UBA" evidence="2">
    <location>
        <begin position="269"/>
        <end position="313"/>
    </location>
</feature>
<dbReference type="PRINTS" id="PR00348">
    <property type="entry name" value="UBIQUITIN"/>
</dbReference>
<dbReference type="InterPro" id="IPR029071">
    <property type="entry name" value="Ubiquitin-like_domsf"/>
</dbReference>
<dbReference type="GO" id="GO:0031593">
    <property type="term" value="F:polyubiquitin modification-dependent protein binding"/>
    <property type="evidence" value="ECO:0007669"/>
    <property type="project" value="TreeGrafter"/>
</dbReference>
<dbReference type="InterPro" id="IPR009060">
    <property type="entry name" value="UBA-like_sf"/>
</dbReference>
<dbReference type="PANTHER" id="PTHR10677:SF3">
    <property type="entry name" value="FI07626P-RELATED"/>
    <property type="match status" value="1"/>
</dbReference>
<dbReference type="GO" id="GO:0006511">
    <property type="term" value="P:ubiquitin-dependent protein catabolic process"/>
    <property type="evidence" value="ECO:0007669"/>
    <property type="project" value="TreeGrafter"/>
</dbReference>
<comment type="caution">
    <text evidence="4">The sequence shown here is derived from an EMBL/GenBank/DDBJ whole genome shotgun (WGS) entry which is preliminary data.</text>
</comment>
<evidence type="ECO:0000259" key="2">
    <source>
        <dbReference type="PROSITE" id="PS50030"/>
    </source>
</evidence>
<evidence type="ECO:0000259" key="3">
    <source>
        <dbReference type="PROSITE" id="PS50053"/>
    </source>
</evidence>
<dbReference type="SUPFAM" id="SSF46934">
    <property type="entry name" value="UBA-like"/>
    <property type="match status" value="1"/>
</dbReference>
<dbReference type="AlphaFoldDB" id="A0AAD9LH45"/>
<dbReference type="SUPFAM" id="SSF54236">
    <property type="entry name" value="Ubiquitin-like"/>
    <property type="match status" value="1"/>
</dbReference>
<dbReference type="PANTHER" id="PTHR10677">
    <property type="entry name" value="UBIQUILIN"/>
    <property type="match status" value="1"/>
</dbReference>
<dbReference type="CDD" id="cd16106">
    <property type="entry name" value="Ubl_Dsk2p_like"/>
    <property type="match status" value="1"/>
</dbReference>
<accession>A0AAD9LH45</accession>
<dbReference type="SMART" id="SM00727">
    <property type="entry name" value="STI1"/>
    <property type="match status" value="2"/>
</dbReference>
<proteinExistence type="predicted"/>
<gene>
    <name evidence="4" type="ORF">X943_002428</name>
</gene>
<reference evidence="4" key="1">
    <citation type="journal article" date="2014" name="Nucleic Acids Res.">
        <title>The evolutionary dynamics of variant antigen genes in Babesia reveal a history of genomic innovation underlying host-parasite interaction.</title>
        <authorList>
            <person name="Jackson A.P."/>
            <person name="Otto T.D."/>
            <person name="Darby A."/>
            <person name="Ramaprasad A."/>
            <person name="Xia D."/>
            <person name="Echaide I.E."/>
            <person name="Farber M."/>
            <person name="Gahlot S."/>
            <person name="Gamble J."/>
            <person name="Gupta D."/>
            <person name="Gupta Y."/>
            <person name="Jackson L."/>
            <person name="Malandrin L."/>
            <person name="Malas T.B."/>
            <person name="Moussa E."/>
            <person name="Nair M."/>
            <person name="Reid A.J."/>
            <person name="Sanders M."/>
            <person name="Sharma J."/>
            <person name="Tracey A."/>
            <person name="Quail M.A."/>
            <person name="Weir W."/>
            <person name="Wastling J.M."/>
            <person name="Hall N."/>
            <person name="Willadsen P."/>
            <person name="Lingelbach K."/>
            <person name="Shiels B."/>
            <person name="Tait A."/>
            <person name="Berriman M."/>
            <person name="Allred D.R."/>
            <person name="Pain A."/>
        </authorList>
    </citation>
    <scope>NUCLEOTIDE SEQUENCE</scope>
    <source>
        <strain evidence="4">1802A</strain>
    </source>
</reference>
<dbReference type="GO" id="GO:0005829">
    <property type="term" value="C:cytosol"/>
    <property type="evidence" value="ECO:0007669"/>
    <property type="project" value="TreeGrafter"/>
</dbReference>
<dbReference type="SMART" id="SM00213">
    <property type="entry name" value="UBQ"/>
    <property type="match status" value="1"/>
</dbReference>
<reference evidence="4" key="2">
    <citation type="submission" date="2021-05" db="EMBL/GenBank/DDBJ databases">
        <authorList>
            <person name="Pain A."/>
        </authorList>
    </citation>
    <scope>NUCLEOTIDE SEQUENCE</scope>
    <source>
        <strain evidence="4">1802A</strain>
    </source>
</reference>
<keyword evidence="5" id="KW-1185">Reference proteome</keyword>
<evidence type="ECO:0000313" key="5">
    <source>
        <dbReference type="Proteomes" id="UP001195914"/>
    </source>
</evidence>
<dbReference type="Gene3D" id="1.10.8.10">
    <property type="entry name" value="DNA helicase RuvA subunit, C-terminal domain"/>
    <property type="match status" value="1"/>
</dbReference>
<sequence length="320" mass="33609">MAIKVTIKISGGETFVVEVETSITVLELKEKCVEKAGVGAEKQRLIFKGRIVKDDETLESLKVEDGNTVHLVRSGARPAAAATTPAAPQAPASQVTPPAGNVGPTAAANPLGAFGLPPSPHFSPEAMQQMMQGGFGGGFGGLGGIPGMDDLNPQTAAALLNNPMVQEMMQQIANNPQLLRDIVGSNPLLQPMMQQNPIFNQMMNNPDMLRSMMRPDMLQSGLQLHETMQQRQGAGVPPAAGATPGASNVINPLLGGAFSGFSMPVDTRPAEERYAFQLQTLQEMGFTNSDENLSVLNSTGGDISAAITRLLEARGNPPSG</sequence>
<dbReference type="InterPro" id="IPR019956">
    <property type="entry name" value="Ubiquitin_dom"/>
</dbReference>
<dbReference type="CDD" id="cd14399">
    <property type="entry name" value="UBA_PLICs"/>
    <property type="match status" value="1"/>
</dbReference>
<dbReference type="PROSITE" id="PS50053">
    <property type="entry name" value="UBIQUITIN_2"/>
    <property type="match status" value="1"/>
</dbReference>
<dbReference type="PROSITE" id="PS50030">
    <property type="entry name" value="UBA"/>
    <property type="match status" value="1"/>
</dbReference>
<dbReference type="Pfam" id="PF23195">
    <property type="entry name" value="UBQLN1"/>
    <property type="match status" value="1"/>
</dbReference>
<dbReference type="SMART" id="SM00165">
    <property type="entry name" value="UBA"/>
    <property type="match status" value="1"/>
</dbReference>
<dbReference type="InterPro" id="IPR015940">
    <property type="entry name" value="UBA"/>
</dbReference>
<name>A0AAD9LH45_BABDI</name>
<feature type="domain" description="Ubiquitin-like" evidence="3">
    <location>
        <begin position="3"/>
        <end position="72"/>
    </location>
</feature>